<keyword evidence="5 7" id="KW-0012">Acyltransferase</keyword>
<dbReference type="PANTHER" id="PTHR43378:SF2">
    <property type="entry name" value="UDP-3-O-ACYLGLUCOSAMINE N-ACYLTRANSFERASE 1, MITOCHONDRIAL-RELATED"/>
    <property type="match status" value="1"/>
</dbReference>
<evidence type="ECO:0000256" key="4">
    <source>
        <dbReference type="ARBA" id="ARBA00023098"/>
    </source>
</evidence>
<evidence type="ECO:0000256" key="5">
    <source>
        <dbReference type="ARBA" id="ARBA00023315"/>
    </source>
</evidence>
<evidence type="ECO:0000256" key="1">
    <source>
        <dbReference type="ARBA" id="ARBA00022516"/>
    </source>
</evidence>
<dbReference type="GO" id="GO:0009245">
    <property type="term" value="P:lipid A biosynthetic process"/>
    <property type="evidence" value="ECO:0007669"/>
    <property type="project" value="UniProtKB-KW"/>
</dbReference>
<dbReference type="Gene3D" id="3.40.1390.10">
    <property type="entry name" value="MurE/MurF, N-terminal domain"/>
    <property type="match status" value="1"/>
</dbReference>
<dbReference type="RefSeq" id="WP_073333314.1">
    <property type="nucleotide sequence ID" value="NZ_FQYO01000006.1"/>
</dbReference>
<reference evidence="7 8" key="1">
    <citation type="submission" date="2016-11" db="EMBL/GenBank/DDBJ databases">
        <authorList>
            <person name="Jaros S."/>
            <person name="Januszkiewicz K."/>
            <person name="Wedrychowicz H."/>
        </authorList>
    </citation>
    <scope>NUCLEOTIDE SEQUENCE [LARGE SCALE GENOMIC DNA]</scope>
    <source>
        <strain evidence="7 8">DSM 100565</strain>
    </source>
</reference>
<dbReference type="InterPro" id="IPR001451">
    <property type="entry name" value="Hexapep"/>
</dbReference>
<evidence type="ECO:0000313" key="8">
    <source>
        <dbReference type="Proteomes" id="UP000184292"/>
    </source>
</evidence>
<dbReference type="InterPro" id="IPR007691">
    <property type="entry name" value="LpxD"/>
</dbReference>
<proteinExistence type="predicted"/>
<dbReference type="STRING" id="1447782.SAMN05444417_3167"/>
<keyword evidence="1" id="KW-0444">Lipid biosynthesis</keyword>
<organism evidence="7 8">
    <name type="scientific">Wenxinia saemankumensis</name>
    <dbReference type="NCBI Taxonomy" id="1447782"/>
    <lineage>
        <taxon>Bacteria</taxon>
        <taxon>Pseudomonadati</taxon>
        <taxon>Pseudomonadota</taxon>
        <taxon>Alphaproteobacteria</taxon>
        <taxon>Rhodobacterales</taxon>
        <taxon>Roseobacteraceae</taxon>
        <taxon>Wenxinia</taxon>
    </lineage>
</organism>
<gene>
    <name evidence="7" type="ORF">SAMN05444417_3167</name>
</gene>
<dbReference type="InterPro" id="IPR011004">
    <property type="entry name" value="Trimer_LpxA-like_sf"/>
</dbReference>
<dbReference type="Pfam" id="PF00132">
    <property type="entry name" value="Hexapep"/>
    <property type="match status" value="1"/>
</dbReference>
<evidence type="ECO:0000256" key="6">
    <source>
        <dbReference type="SAM" id="MobiDB-lite"/>
    </source>
</evidence>
<dbReference type="CDD" id="cd03352">
    <property type="entry name" value="LbH_LpxD"/>
    <property type="match status" value="1"/>
</dbReference>
<evidence type="ECO:0000256" key="3">
    <source>
        <dbReference type="ARBA" id="ARBA00022679"/>
    </source>
</evidence>
<protein>
    <submittedName>
        <fullName evidence="7">UDP-3-O-[3-hydroxymyristoyl] glucosamine N-acyltransferase</fullName>
    </submittedName>
</protein>
<keyword evidence="8" id="KW-1185">Reference proteome</keyword>
<accession>A0A1M6HDA1</accession>
<keyword evidence="3 7" id="KW-0808">Transferase</keyword>
<dbReference type="GO" id="GO:0016020">
    <property type="term" value="C:membrane"/>
    <property type="evidence" value="ECO:0007669"/>
    <property type="project" value="GOC"/>
</dbReference>
<dbReference type="EMBL" id="FQYO01000006">
    <property type="protein sequence ID" value="SHJ20106.1"/>
    <property type="molecule type" value="Genomic_DNA"/>
</dbReference>
<dbReference type="PANTHER" id="PTHR43378">
    <property type="entry name" value="UDP-3-O-ACYLGLUCOSAMINE N-ACYLTRANSFERASE"/>
    <property type="match status" value="1"/>
</dbReference>
<dbReference type="GO" id="GO:0016410">
    <property type="term" value="F:N-acyltransferase activity"/>
    <property type="evidence" value="ECO:0007669"/>
    <property type="project" value="InterPro"/>
</dbReference>
<keyword evidence="4" id="KW-0443">Lipid metabolism</keyword>
<name>A0A1M6HDA1_9RHOB</name>
<evidence type="ECO:0000313" key="7">
    <source>
        <dbReference type="EMBL" id="SHJ20106.1"/>
    </source>
</evidence>
<dbReference type="AlphaFoldDB" id="A0A1M6HDA1"/>
<dbReference type="SUPFAM" id="SSF51161">
    <property type="entry name" value="Trimeric LpxA-like enzymes"/>
    <property type="match status" value="1"/>
</dbReference>
<dbReference type="Gene3D" id="2.160.10.10">
    <property type="entry name" value="Hexapeptide repeat proteins"/>
    <property type="match status" value="1"/>
</dbReference>
<sequence>MDPTIAEIAETLGTTFAGDGTLRVARAAEPAAAGPDDLAIALSGPFLADLAEGHARAALVPPGTDPEMHGLSAAIFAPRARLALSRLTGLLAPDDAFGVGLHPSAVIDDSAEIGDGCDIGPFCVIGAGVVLGAGSRLGAHVVLGQGVRIGPGARIRDGARIGPRVTAGARLVVQPGAVIGGDGFSFVTEGPSGPERARAAGGAGTLEPTDPPGWHKIESLGGVEIGDDVEIGANSAVDAGTIRATRIGSGTKIDNLVQVGHNAIVGRDCLLCGQSAIAGSTVIGNRVVLGGQTGVGDHLRIGDDVVAGGGSVILASVPAGRMVLGYPAQRMDRALALHRQALRAGRRAVTPAAENPVPKPGPAK</sequence>
<feature type="region of interest" description="Disordered" evidence="6">
    <location>
        <begin position="191"/>
        <end position="213"/>
    </location>
</feature>
<dbReference type="NCBIfam" id="NF002060">
    <property type="entry name" value="PRK00892.1"/>
    <property type="match status" value="1"/>
</dbReference>
<keyword evidence="2" id="KW-0441">Lipid A biosynthesis</keyword>
<dbReference type="OrthoDB" id="9784739at2"/>
<dbReference type="Proteomes" id="UP000184292">
    <property type="component" value="Unassembled WGS sequence"/>
</dbReference>
<evidence type="ECO:0000256" key="2">
    <source>
        <dbReference type="ARBA" id="ARBA00022556"/>
    </source>
</evidence>